<feature type="region of interest" description="Disordered" evidence="3">
    <location>
        <begin position="422"/>
        <end position="489"/>
    </location>
</feature>
<dbReference type="InterPro" id="IPR008271">
    <property type="entry name" value="Ser/Thr_kinase_AS"/>
</dbReference>
<evidence type="ECO:0000313" key="7">
    <source>
        <dbReference type="Proteomes" id="UP000018467"/>
    </source>
</evidence>
<name>A0A3B1IUS3_ASTMX</name>
<feature type="domain" description="Protein kinase" evidence="4">
    <location>
        <begin position="522"/>
        <end position="777"/>
    </location>
</feature>
<dbReference type="AlphaFoldDB" id="A0A3B1IUS3"/>
<keyword evidence="7" id="KW-1185">Reference proteome</keyword>
<dbReference type="Pfam" id="PF12796">
    <property type="entry name" value="Ank_2"/>
    <property type="match status" value="1"/>
</dbReference>
<protein>
    <submittedName>
        <fullName evidence="6">Uncharacterized protein</fullName>
    </submittedName>
</protein>
<reference evidence="7" key="1">
    <citation type="submission" date="2013-03" db="EMBL/GenBank/DDBJ databases">
        <authorList>
            <person name="Jeffery W."/>
            <person name="Warren W."/>
            <person name="Wilson R.K."/>
        </authorList>
    </citation>
    <scope>NUCLEOTIDE SEQUENCE</scope>
    <source>
        <strain evidence="7">female</strain>
    </source>
</reference>
<dbReference type="PROSITE" id="PS51392">
    <property type="entry name" value="KEN"/>
    <property type="match status" value="1"/>
</dbReference>
<dbReference type="Gene3D" id="1.10.510.10">
    <property type="entry name" value="Transferase(Phosphotransferase) domain 1"/>
    <property type="match status" value="1"/>
</dbReference>
<dbReference type="PROSITE" id="PS00108">
    <property type="entry name" value="PROTEIN_KINASE_ST"/>
    <property type="match status" value="1"/>
</dbReference>
<evidence type="ECO:0000256" key="2">
    <source>
        <dbReference type="ARBA" id="ARBA00022840"/>
    </source>
</evidence>
<organism evidence="6 7">
    <name type="scientific">Astyanax mexicanus</name>
    <name type="common">Blind cave fish</name>
    <name type="synonym">Astyanax fasciatus mexicanus</name>
    <dbReference type="NCBI Taxonomy" id="7994"/>
    <lineage>
        <taxon>Eukaryota</taxon>
        <taxon>Metazoa</taxon>
        <taxon>Chordata</taxon>
        <taxon>Craniata</taxon>
        <taxon>Vertebrata</taxon>
        <taxon>Euteleostomi</taxon>
        <taxon>Actinopterygii</taxon>
        <taxon>Neopterygii</taxon>
        <taxon>Teleostei</taxon>
        <taxon>Ostariophysi</taxon>
        <taxon>Characiformes</taxon>
        <taxon>Characoidei</taxon>
        <taxon>Acestrorhamphidae</taxon>
        <taxon>Acestrorhamphinae</taxon>
        <taxon>Astyanax</taxon>
    </lineage>
</organism>
<dbReference type="InterPro" id="IPR000719">
    <property type="entry name" value="Prot_kinase_dom"/>
</dbReference>
<dbReference type="Proteomes" id="UP000018467">
    <property type="component" value="Unassembled WGS sequence"/>
</dbReference>
<dbReference type="GO" id="GO:1990604">
    <property type="term" value="C:IRE1-TRAF2-ASK1 complex"/>
    <property type="evidence" value="ECO:0007669"/>
    <property type="project" value="TreeGrafter"/>
</dbReference>
<dbReference type="InterPro" id="IPR010513">
    <property type="entry name" value="KEN_dom"/>
</dbReference>
<dbReference type="SMART" id="SM00248">
    <property type="entry name" value="ANK"/>
    <property type="match status" value="3"/>
</dbReference>
<keyword evidence="1" id="KW-0547">Nucleotide-binding</keyword>
<dbReference type="InterPro" id="IPR002110">
    <property type="entry name" value="Ankyrin_rpt"/>
</dbReference>
<dbReference type="PANTHER" id="PTHR13954">
    <property type="entry name" value="IRE1-RELATED"/>
    <property type="match status" value="1"/>
</dbReference>
<feature type="compositionally biased region" description="Basic residues" evidence="3">
    <location>
        <begin position="432"/>
        <end position="445"/>
    </location>
</feature>
<dbReference type="Pfam" id="PF06479">
    <property type="entry name" value="Ribonuc_2-5A"/>
    <property type="match status" value="1"/>
</dbReference>
<accession>A0A3B1IUS3</accession>
<reference evidence="6" key="3">
    <citation type="submission" date="2025-08" db="UniProtKB">
        <authorList>
            <consortium name="Ensembl"/>
        </authorList>
    </citation>
    <scope>IDENTIFICATION</scope>
</reference>
<evidence type="ECO:0000259" key="5">
    <source>
        <dbReference type="PROSITE" id="PS51392"/>
    </source>
</evidence>
<dbReference type="GO" id="GO:0005524">
    <property type="term" value="F:ATP binding"/>
    <property type="evidence" value="ECO:0007669"/>
    <property type="project" value="UniProtKB-KW"/>
</dbReference>
<dbReference type="GO" id="GO:0004674">
    <property type="term" value="F:protein serine/threonine kinase activity"/>
    <property type="evidence" value="ECO:0007669"/>
    <property type="project" value="InterPro"/>
</dbReference>
<dbReference type="InParanoid" id="A0A3B1IUS3"/>
<evidence type="ECO:0000256" key="1">
    <source>
        <dbReference type="ARBA" id="ARBA00022741"/>
    </source>
</evidence>
<dbReference type="SUPFAM" id="SSF56112">
    <property type="entry name" value="Protein kinase-like (PK-like)"/>
    <property type="match status" value="1"/>
</dbReference>
<dbReference type="PANTHER" id="PTHR13954:SF28">
    <property type="match status" value="1"/>
</dbReference>
<dbReference type="Pfam" id="PF00069">
    <property type="entry name" value="Pkinase"/>
    <property type="match status" value="1"/>
</dbReference>
<dbReference type="PROSITE" id="PS50011">
    <property type="entry name" value="PROTEIN_KINASE_DOM"/>
    <property type="match status" value="1"/>
</dbReference>
<reference evidence="6" key="4">
    <citation type="submission" date="2025-09" db="UniProtKB">
        <authorList>
            <consortium name="Ensembl"/>
        </authorList>
    </citation>
    <scope>IDENTIFICATION</scope>
</reference>
<dbReference type="GO" id="GO:0036498">
    <property type="term" value="P:IRE1-mediated unfolded protein response"/>
    <property type="evidence" value="ECO:0007669"/>
    <property type="project" value="TreeGrafter"/>
</dbReference>
<dbReference type="Bgee" id="ENSAMXG00000029533">
    <property type="expression patterns" value="Expressed in intestine and 7 other cell types or tissues"/>
</dbReference>
<dbReference type="GO" id="GO:0006397">
    <property type="term" value="P:mRNA processing"/>
    <property type="evidence" value="ECO:0007669"/>
    <property type="project" value="InterPro"/>
</dbReference>
<dbReference type="GeneTree" id="ENSGT00940000165054"/>
<keyword evidence="2" id="KW-0067">ATP-binding</keyword>
<dbReference type="Gene3D" id="1.20.1440.180">
    <property type="entry name" value="KEN domain"/>
    <property type="match status" value="1"/>
</dbReference>
<dbReference type="SUPFAM" id="SSF48403">
    <property type="entry name" value="Ankyrin repeat"/>
    <property type="match status" value="1"/>
</dbReference>
<dbReference type="InterPro" id="IPR036770">
    <property type="entry name" value="Ankyrin_rpt-contain_sf"/>
</dbReference>
<dbReference type="GO" id="GO:0051082">
    <property type="term" value="F:unfolded protein binding"/>
    <property type="evidence" value="ECO:0007669"/>
    <property type="project" value="TreeGrafter"/>
</dbReference>
<evidence type="ECO:0000313" key="6">
    <source>
        <dbReference type="Ensembl" id="ENSAMXP00000033673.1"/>
    </source>
</evidence>
<dbReference type="GO" id="GO:0004521">
    <property type="term" value="F:RNA endonuclease activity"/>
    <property type="evidence" value="ECO:0007669"/>
    <property type="project" value="InterPro"/>
</dbReference>
<dbReference type="InterPro" id="IPR011009">
    <property type="entry name" value="Kinase-like_dom_sf"/>
</dbReference>
<dbReference type="SMART" id="SM00220">
    <property type="entry name" value="S_TKc"/>
    <property type="match status" value="1"/>
</dbReference>
<dbReference type="InterPro" id="IPR038357">
    <property type="entry name" value="KEN_sf"/>
</dbReference>
<proteinExistence type="predicted"/>
<dbReference type="Gene3D" id="1.25.40.20">
    <property type="entry name" value="Ankyrin repeat-containing domain"/>
    <property type="match status" value="1"/>
</dbReference>
<sequence>MAFIQFSVPVPVPNIKPRTTDPLIQCIIDNKLKKLKKLLPGHNINGLYPSEPWNDDVTLLTAAVVSGNEEICNFLLREQADPNIISTNAFSPLHYAACTPGVPLSIVRRLLAAKANPNGHQLQISPLQFAATNDRADMVKALIEAGASAEKLFGANPDIDKKVENIIHQLPSGNEVLKKCRIFFDFTSAVPKKTQLEVFNLFKEHFLEEHPFTHVTLFERYFTVVGPGAEQYQQSSIGWLKDSSNRDLYIKGFISRFPRIPYEQQMLALNTFQAVICMMKEISPLVFNELVPILIERARPTGPQGEPLIQLILNILCVIMEKSSKHKVGVDDLNISVLKNVCSRLMAFISPNYSVTVRMFTYRLFADLYVFIPEHIHSCGIHSVPDGILNHAEMAMDYVKDKLQKLDTNLRHPQSSSVLDNVCEGEESTLSKNKKKKLKKRKKKKESQEKGQETEESTESDAARTSVEESGPTVQPFTSDKENSASPRKWYQISQRWRPKLEKLANIDASKVYKLGNLTIGVDPEFQIAKGSDGTEVFLGLRDDGTEVAVKRMLKSNYQYLKNEEEFLRLPELDHPFIVRYVDFAMDKYFVYLVLQLCEYTLEEYIQNHLPKDSSDQEAELKKIVKEVLCSLKVLHSEDIKVLHRDIKPQNVLIDITGKARLADFGISRRLNLGQTTLRTNPAGTMCWKAKETIKRDEYVYKRSSDIQVAGMLVYYILSKGHHPFGEEVRIEVNILDGKYSLKHLKDDLAKDLVEWMIQEDMNERPKVEETLAHPFFWTDEKKLEYLNKLGNVTEVQNYRNADEELLHALEELTVGKTFSGWKAKFPAEVVQKLEGRKKAYSEDTLGLLRFIRNLHEHYPEDAEKINTMTLFPDLFGNAFKFAKDRGWNTRPSLRKWIKAVPVI</sequence>
<feature type="domain" description="KEN" evidence="5">
    <location>
        <begin position="780"/>
        <end position="904"/>
    </location>
</feature>
<dbReference type="InterPro" id="IPR045133">
    <property type="entry name" value="IRE1/2-like"/>
</dbReference>
<evidence type="ECO:0000256" key="3">
    <source>
        <dbReference type="SAM" id="MobiDB-lite"/>
    </source>
</evidence>
<dbReference type="Ensembl" id="ENSAMXT00000051648.1">
    <property type="protein sequence ID" value="ENSAMXP00000033673.1"/>
    <property type="gene ID" value="ENSAMXG00000029533.1"/>
</dbReference>
<dbReference type="GO" id="GO:0070059">
    <property type="term" value="P:intrinsic apoptotic signaling pathway in response to endoplasmic reticulum stress"/>
    <property type="evidence" value="ECO:0007669"/>
    <property type="project" value="TreeGrafter"/>
</dbReference>
<evidence type="ECO:0000259" key="4">
    <source>
        <dbReference type="PROSITE" id="PS50011"/>
    </source>
</evidence>
<reference evidence="7" key="2">
    <citation type="journal article" date="2014" name="Nat. Commun.">
        <title>The cavefish genome reveals candidate genes for eye loss.</title>
        <authorList>
            <person name="McGaugh S.E."/>
            <person name="Gross J.B."/>
            <person name="Aken B."/>
            <person name="Blin M."/>
            <person name="Borowsky R."/>
            <person name="Chalopin D."/>
            <person name="Hinaux H."/>
            <person name="Jeffery W.R."/>
            <person name="Keene A."/>
            <person name="Ma L."/>
            <person name="Minx P."/>
            <person name="Murphy D."/>
            <person name="O'Quin K.E."/>
            <person name="Retaux S."/>
            <person name="Rohner N."/>
            <person name="Searle S.M."/>
            <person name="Stahl B.A."/>
            <person name="Tabin C."/>
            <person name="Volff J.N."/>
            <person name="Yoshizawa M."/>
            <person name="Warren W.C."/>
        </authorList>
    </citation>
    <scope>NUCLEOTIDE SEQUENCE [LARGE SCALE GENOMIC DNA]</scope>
    <source>
        <strain evidence="7">female</strain>
    </source>
</reference>